<accession>A0A1Z5HNH0</accession>
<comment type="caution">
    <text evidence="3">The sequence shown here is derived from an EMBL/GenBank/DDBJ whole genome shotgun (WGS) entry which is preliminary data.</text>
</comment>
<dbReference type="CDD" id="cd00093">
    <property type="entry name" value="HTH_XRE"/>
    <property type="match status" value="3"/>
</dbReference>
<dbReference type="InterPro" id="IPR001387">
    <property type="entry name" value="Cro/C1-type_HTH"/>
</dbReference>
<gene>
    <name evidence="3" type="ORF">KKC1_02280</name>
</gene>
<dbReference type="AlphaFoldDB" id="A0A1Z5HNH0"/>
<evidence type="ECO:0000256" key="1">
    <source>
        <dbReference type="ARBA" id="ARBA00023125"/>
    </source>
</evidence>
<feature type="domain" description="HTH cro/C1-type" evidence="2">
    <location>
        <begin position="74"/>
        <end position="128"/>
    </location>
</feature>
<dbReference type="Proteomes" id="UP000197032">
    <property type="component" value="Unassembled WGS sequence"/>
</dbReference>
<organism evidence="3 4">
    <name type="scientific">Calderihabitans maritimus</name>
    <dbReference type="NCBI Taxonomy" id="1246530"/>
    <lineage>
        <taxon>Bacteria</taxon>
        <taxon>Bacillati</taxon>
        <taxon>Bacillota</taxon>
        <taxon>Clostridia</taxon>
        <taxon>Neomoorellales</taxon>
        <taxon>Calderihabitantaceae</taxon>
        <taxon>Calderihabitans</taxon>
    </lineage>
</organism>
<dbReference type="Pfam" id="PF01381">
    <property type="entry name" value="HTH_3"/>
    <property type="match status" value="3"/>
</dbReference>
<name>A0A1Z5HNH0_9FIRM</name>
<evidence type="ECO:0000313" key="3">
    <source>
        <dbReference type="EMBL" id="GAW91066.1"/>
    </source>
</evidence>
<proteinExistence type="predicted"/>
<feature type="domain" description="HTH cro/C1-type" evidence="2">
    <location>
        <begin position="143"/>
        <end position="197"/>
    </location>
</feature>
<dbReference type="InterPro" id="IPR010982">
    <property type="entry name" value="Lambda_DNA-bd_dom_sf"/>
</dbReference>
<dbReference type="InterPro" id="IPR050807">
    <property type="entry name" value="TransReg_Diox_bact_type"/>
</dbReference>
<protein>
    <submittedName>
        <fullName evidence="3">Helix-turn-helix domain-containing protein</fullName>
    </submittedName>
</protein>
<reference evidence="4" key="1">
    <citation type="journal article" date="2017" name="Appl. Environ. Microbiol.">
        <title>Genomic analysis of Calderihabitans maritimus KKC1, a thermophilic hydrogenogenic carboxydotrophic bacterium isolated from marine sediment.</title>
        <authorList>
            <person name="Omae K."/>
            <person name="Yoneda Y."/>
            <person name="Fukuyama Y."/>
            <person name="Yoshida T."/>
            <person name="Sako Y."/>
        </authorList>
    </citation>
    <scope>NUCLEOTIDE SEQUENCE [LARGE SCALE GENOMIC DNA]</scope>
    <source>
        <strain evidence="4">KKC1</strain>
    </source>
</reference>
<evidence type="ECO:0000259" key="2">
    <source>
        <dbReference type="PROSITE" id="PS50943"/>
    </source>
</evidence>
<dbReference type="OrthoDB" id="371153at2"/>
<dbReference type="RefSeq" id="WP_088552661.1">
    <property type="nucleotide sequence ID" value="NZ_BDGJ01000004.1"/>
</dbReference>
<keyword evidence="4" id="KW-1185">Reference proteome</keyword>
<sequence length="257" mass="29077">MSLGSKIRDFRKERGLTLAQLGEKINVSASYISSIERDLKKPTIPMLKKISDALNIPITYLLIETADIVTGEKLKLVREGRNLTIEELAEISEVPAESIRRFEEGTAQPTLEQLEKLSEALNVTIRYFLERSTGRSTTLGERVRAARKKQGMSITVLAERAGVSPGLISQIENNQTLPPLDTLEKIARALNTSVYYFLLEQEDVADLLSSLNRDLIELLGDPRVQAVLRTIRDFDTNELQYILNYIQFFKKHRSLLS</sequence>
<dbReference type="SMART" id="SM00530">
    <property type="entry name" value="HTH_XRE"/>
    <property type="match status" value="3"/>
</dbReference>
<dbReference type="PANTHER" id="PTHR46797:SF19">
    <property type="entry name" value="BLL2473 PROTEIN"/>
    <property type="match status" value="1"/>
</dbReference>
<dbReference type="SUPFAM" id="SSF47413">
    <property type="entry name" value="lambda repressor-like DNA-binding domains"/>
    <property type="match status" value="3"/>
</dbReference>
<dbReference type="GO" id="GO:0003700">
    <property type="term" value="F:DNA-binding transcription factor activity"/>
    <property type="evidence" value="ECO:0007669"/>
    <property type="project" value="TreeGrafter"/>
</dbReference>
<keyword evidence="1" id="KW-0238">DNA-binding</keyword>
<feature type="domain" description="HTH cro/C1-type" evidence="2">
    <location>
        <begin position="7"/>
        <end position="61"/>
    </location>
</feature>
<dbReference type="GO" id="GO:0005829">
    <property type="term" value="C:cytosol"/>
    <property type="evidence" value="ECO:0007669"/>
    <property type="project" value="TreeGrafter"/>
</dbReference>
<dbReference type="PANTHER" id="PTHR46797">
    <property type="entry name" value="HTH-TYPE TRANSCRIPTIONAL REGULATOR"/>
    <property type="match status" value="1"/>
</dbReference>
<dbReference type="PROSITE" id="PS50943">
    <property type="entry name" value="HTH_CROC1"/>
    <property type="match status" value="3"/>
</dbReference>
<dbReference type="GO" id="GO:0003677">
    <property type="term" value="F:DNA binding"/>
    <property type="evidence" value="ECO:0007669"/>
    <property type="project" value="UniProtKB-KW"/>
</dbReference>
<evidence type="ECO:0000313" key="4">
    <source>
        <dbReference type="Proteomes" id="UP000197032"/>
    </source>
</evidence>
<dbReference type="Gene3D" id="1.10.260.40">
    <property type="entry name" value="lambda repressor-like DNA-binding domains"/>
    <property type="match status" value="3"/>
</dbReference>
<dbReference type="EMBL" id="BDGJ01000004">
    <property type="protein sequence ID" value="GAW91066.1"/>
    <property type="molecule type" value="Genomic_DNA"/>
</dbReference>